<dbReference type="Gene3D" id="3.30.559.10">
    <property type="entry name" value="Chloramphenicol acetyltransferase-like domain"/>
    <property type="match status" value="2"/>
</dbReference>
<dbReference type="PANTHER" id="PTHR31642">
    <property type="entry name" value="TRICHOTHECENE 3-O-ACETYLTRANSFERASE"/>
    <property type="match status" value="1"/>
</dbReference>
<organism evidence="2 3">
    <name type="scientific">Streptomyces achromogenes</name>
    <dbReference type="NCBI Taxonomy" id="67255"/>
    <lineage>
        <taxon>Bacteria</taxon>
        <taxon>Bacillati</taxon>
        <taxon>Actinomycetota</taxon>
        <taxon>Actinomycetes</taxon>
        <taxon>Kitasatosporales</taxon>
        <taxon>Streptomycetaceae</taxon>
        <taxon>Streptomyces</taxon>
    </lineage>
</organism>
<dbReference type="PANTHER" id="PTHR31642:SF310">
    <property type="entry name" value="FATTY ALCOHOL:CAFFEOYL-COA ACYLTRANSFERASE"/>
    <property type="match status" value="1"/>
</dbReference>
<protein>
    <submittedName>
        <fullName evidence="2">Shikimate O-hydroxycinnamoyltransferase</fullName>
        <ecNumber evidence="2">2.3.1.133</ecNumber>
    </submittedName>
</protein>
<dbReference type="InterPro" id="IPR050317">
    <property type="entry name" value="Plant_Fungal_Acyltransferase"/>
</dbReference>
<reference evidence="2 3" key="1">
    <citation type="submission" date="2023-07" db="EMBL/GenBank/DDBJ databases">
        <title>Comparative genomics of wheat-associated soil bacteria to identify genetic determinants of phenazine resistance.</title>
        <authorList>
            <person name="Mouncey N."/>
        </authorList>
    </citation>
    <scope>NUCLEOTIDE SEQUENCE [LARGE SCALE GENOMIC DNA]</scope>
    <source>
        <strain evidence="2 3">W4I19-2</strain>
    </source>
</reference>
<dbReference type="Pfam" id="PF02458">
    <property type="entry name" value="Transferase"/>
    <property type="match status" value="1"/>
</dbReference>
<name>A0ABU0QBG8_STRAH</name>
<proteinExistence type="predicted"/>
<dbReference type="Proteomes" id="UP001243364">
    <property type="component" value="Unassembled WGS sequence"/>
</dbReference>
<gene>
    <name evidence="2" type="ORF">QFZ56_006975</name>
</gene>
<dbReference type="RefSeq" id="WP_307048366.1">
    <property type="nucleotide sequence ID" value="NZ_JAUSYA010000001.1"/>
</dbReference>
<dbReference type="GO" id="GO:0047172">
    <property type="term" value="F:shikimate O-hydroxycinnamoyltransferase activity"/>
    <property type="evidence" value="ECO:0007669"/>
    <property type="project" value="UniProtKB-EC"/>
</dbReference>
<keyword evidence="3" id="KW-1185">Reference proteome</keyword>
<evidence type="ECO:0000256" key="1">
    <source>
        <dbReference type="ARBA" id="ARBA00022679"/>
    </source>
</evidence>
<evidence type="ECO:0000313" key="2">
    <source>
        <dbReference type="EMBL" id="MDQ0688012.1"/>
    </source>
</evidence>
<keyword evidence="1 2" id="KW-0808">Transferase</keyword>
<dbReference type="EC" id="2.3.1.133" evidence="2"/>
<keyword evidence="2" id="KW-0012">Acyltransferase</keyword>
<dbReference type="InterPro" id="IPR023213">
    <property type="entry name" value="CAT-like_dom_sf"/>
</dbReference>
<dbReference type="EMBL" id="JAUSYA010000001">
    <property type="protein sequence ID" value="MDQ0688012.1"/>
    <property type="molecule type" value="Genomic_DNA"/>
</dbReference>
<accession>A0ABU0QBG8</accession>
<sequence length="469" mass="50990">MARKNSAHRAARKGLPAFRTTVDSRVERVHTVRAGAADGARIRLTGYDLLTGPWYTPLTFFYRGTLDGAALRDSLARTLRRYPLLAGRLERDADGGLSVLCNDAGVRFTEAFCPDPMREYGHGLRAEPVIGKLLREVSAFGVVGRDTPLLKIRLTRMAGGGSVLGVLVNHSLADGGSTLAFLESWSREHLGVPWEEPSHDRAALDGLGRPATDSATLEARAFVGVGRVRHLTTTLRVGVNKLATVTTRFGAAELAALKAEAQRTLPGPNAWVSTNDALTAHLWQVLSELRGRPADAVEWLGLIVGAQSRLGDALPSSYWGNCVSNSWTSLGAARLRESPLGAVARDVRRCLESNTEDKIRDEIAFLGSYRRKGVSRHVMSVRAPDVSTTSLSVNNWSQFPLYRIDLGAGRPFWYEFPDLPVPTVHIAPTPEEDAGRDVYLCLPEAEAAVADTAPWRERLHSRSGTSVGS</sequence>
<dbReference type="SUPFAM" id="SSF52777">
    <property type="entry name" value="CoA-dependent acyltransferases"/>
    <property type="match status" value="1"/>
</dbReference>
<evidence type="ECO:0000313" key="3">
    <source>
        <dbReference type="Proteomes" id="UP001243364"/>
    </source>
</evidence>
<comment type="caution">
    <text evidence="2">The sequence shown here is derived from an EMBL/GenBank/DDBJ whole genome shotgun (WGS) entry which is preliminary data.</text>
</comment>